<comment type="caution">
    <text evidence="7">The sequence shown here is derived from an EMBL/GenBank/DDBJ whole genome shotgun (WGS) entry which is preliminary data.</text>
</comment>
<dbReference type="PANTHER" id="PTHR31123">
    <property type="entry name" value="ACCUMULATION OF DYADS PROTEIN 2-RELATED"/>
    <property type="match status" value="1"/>
</dbReference>
<evidence type="ECO:0000256" key="5">
    <source>
        <dbReference type="ARBA" id="ARBA00023136"/>
    </source>
</evidence>
<evidence type="ECO:0000313" key="7">
    <source>
        <dbReference type="EMBL" id="CAI2167628.1"/>
    </source>
</evidence>
<feature type="transmembrane region" description="Helical" evidence="6">
    <location>
        <begin position="57"/>
        <end position="77"/>
    </location>
</feature>
<dbReference type="GO" id="GO:0005886">
    <property type="term" value="C:plasma membrane"/>
    <property type="evidence" value="ECO:0007669"/>
    <property type="project" value="TreeGrafter"/>
</dbReference>
<dbReference type="EMBL" id="CAMKVN010000410">
    <property type="protein sequence ID" value="CAI2167628.1"/>
    <property type="molecule type" value="Genomic_DNA"/>
</dbReference>
<dbReference type="PANTHER" id="PTHR31123:SF3">
    <property type="entry name" value="AMMONIA TRANSPORT OUTWARD PROTEIN 3"/>
    <property type="match status" value="1"/>
</dbReference>
<protein>
    <submittedName>
        <fullName evidence="7">1912_t:CDS:1</fullName>
    </submittedName>
</protein>
<evidence type="ECO:0000256" key="6">
    <source>
        <dbReference type="SAM" id="Phobius"/>
    </source>
</evidence>
<organism evidence="7 8">
    <name type="scientific">Funneliformis geosporum</name>
    <dbReference type="NCBI Taxonomy" id="1117311"/>
    <lineage>
        <taxon>Eukaryota</taxon>
        <taxon>Fungi</taxon>
        <taxon>Fungi incertae sedis</taxon>
        <taxon>Mucoromycota</taxon>
        <taxon>Glomeromycotina</taxon>
        <taxon>Glomeromycetes</taxon>
        <taxon>Glomerales</taxon>
        <taxon>Glomeraceae</taxon>
        <taxon>Funneliformis</taxon>
    </lineage>
</organism>
<keyword evidence="3 6" id="KW-0812">Transmembrane</keyword>
<dbReference type="InterPro" id="IPR000791">
    <property type="entry name" value="Gpr1/Fun34/SatP-like"/>
</dbReference>
<keyword evidence="8" id="KW-1185">Reference proteome</keyword>
<gene>
    <name evidence="7" type="ORF">FWILDA_LOCUS3169</name>
</gene>
<keyword evidence="4 6" id="KW-1133">Transmembrane helix</keyword>
<dbReference type="AlphaFoldDB" id="A0A9W4WK67"/>
<reference evidence="7" key="1">
    <citation type="submission" date="2022-08" db="EMBL/GenBank/DDBJ databases">
        <authorList>
            <person name="Kallberg Y."/>
            <person name="Tangrot J."/>
            <person name="Rosling A."/>
        </authorList>
    </citation>
    <scope>NUCLEOTIDE SEQUENCE</scope>
    <source>
        <strain evidence="7">Wild A</strain>
    </source>
</reference>
<sequence>MTSFVYSMYLTGAGGIINSNVGLGLALFYGGAIQLLAGLFELKRGDVFHATVFSSYGGYWICFGFVHLDATGIIASYKDDPEMLKNALVVGGILGGN</sequence>
<dbReference type="OrthoDB" id="3648309at2759"/>
<evidence type="ECO:0000256" key="4">
    <source>
        <dbReference type="ARBA" id="ARBA00022989"/>
    </source>
</evidence>
<dbReference type="Pfam" id="PF01184">
    <property type="entry name" value="Gpr1_Fun34_YaaH"/>
    <property type="match status" value="1"/>
</dbReference>
<dbReference type="GO" id="GO:0015123">
    <property type="term" value="F:acetate transmembrane transporter activity"/>
    <property type="evidence" value="ECO:0007669"/>
    <property type="project" value="TreeGrafter"/>
</dbReference>
<name>A0A9W4WK67_9GLOM</name>
<evidence type="ECO:0000256" key="1">
    <source>
        <dbReference type="ARBA" id="ARBA00004141"/>
    </source>
</evidence>
<accession>A0A9W4WK67</accession>
<feature type="transmembrane region" description="Helical" evidence="6">
    <location>
        <begin position="12"/>
        <end position="37"/>
    </location>
</feature>
<dbReference type="InterPro" id="IPR051633">
    <property type="entry name" value="AceTr"/>
</dbReference>
<comment type="subcellular location">
    <subcellularLocation>
        <location evidence="1">Membrane</location>
        <topology evidence="1">Multi-pass membrane protein</topology>
    </subcellularLocation>
</comment>
<evidence type="ECO:0000256" key="2">
    <source>
        <dbReference type="ARBA" id="ARBA00005587"/>
    </source>
</evidence>
<keyword evidence="5 6" id="KW-0472">Membrane</keyword>
<dbReference type="Proteomes" id="UP001153678">
    <property type="component" value="Unassembled WGS sequence"/>
</dbReference>
<proteinExistence type="inferred from homology"/>
<evidence type="ECO:0000313" key="8">
    <source>
        <dbReference type="Proteomes" id="UP001153678"/>
    </source>
</evidence>
<comment type="similarity">
    <text evidence="2">Belongs to the acetate uptake transporter (AceTr) (TC 2.A.96) family.</text>
</comment>
<evidence type="ECO:0000256" key="3">
    <source>
        <dbReference type="ARBA" id="ARBA00022692"/>
    </source>
</evidence>